<reference evidence="2" key="1">
    <citation type="submission" date="2018-05" db="EMBL/GenBank/DDBJ databases">
        <title>Azospirillum thermophila sp. nov., a novel isolated from hot spring.</title>
        <authorList>
            <person name="Zhao Z."/>
        </authorList>
    </citation>
    <scope>NUCLEOTIDE SEQUENCE [LARGE SCALE GENOMIC DNA]</scope>
    <source>
        <strain evidence="2">CFH 70021</strain>
        <plasmid evidence="2">unnamed5</plasmid>
    </source>
</reference>
<evidence type="ECO:0000313" key="1">
    <source>
        <dbReference type="EMBL" id="AWK90320.1"/>
    </source>
</evidence>
<proteinExistence type="predicted"/>
<accession>A0A2S2D116</accession>
<name>A0A2S2D116_9PROT</name>
<sequence>MLDAYDRADAMWLRLRGACRIAPASKAWAYPDRWLRRVLGLDPQRMTPADGECACIAMERDLRAIQAANRRAAPGAP</sequence>
<keyword evidence="1" id="KW-0614">Plasmid</keyword>
<dbReference type="EMBL" id="CP029360">
    <property type="protein sequence ID" value="AWK90320.1"/>
    <property type="molecule type" value="Genomic_DNA"/>
</dbReference>
<gene>
    <name evidence="1" type="ORF">DEW08_30355</name>
</gene>
<dbReference type="KEGG" id="azz:DEW08_30355"/>
<geneLocation type="plasmid" evidence="1 2">
    <name>unnamed5</name>
</geneLocation>
<keyword evidence="2" id="KW-1185">Reference proteome</keyword>
<evidence type="ECO:0000313" key="2">
    <source>
        <dbReference type="Proteomes" id="UP000245629"/>
    </source>
</evidence>
<dbReference type="AlphaFoldDB" id="A0A2S2D116"/>
<protein>
    <submittedName>
        <fullName evidence="1">Uncharacterized protein</fullName>
    </submittedName>
</protein>
<dbReference type="RefSeq" id="WP_109334517.1">
    <property type="nucleotide sequence ID" value="NZ_CP029360.1"/>
</dbReference>
<dbReference type="Proteomes" id="UP000245629">
    <property type="component" value="Plasmid unnamed5"/>
</dbReference>
<organism evidence="1 2">
    <name type="scientific">Azospirillum thermophilum</name>
    <dbReference type="NCBI Taxonomy" id="2202148"/>
    <lineage>
        <taxon>Bacteria</taxon>
        <taxon>Pseudomonadati</taxon>
        <taxon>Pseudomonadota</taxon>
        <taxon>Alphaproteobacteria</taxon>
        <taxon>Rhodospirillales</taxon>
        <taxon>Azospirillaceae</taxon>
        <taxon>Azospirillum</taxon>
    </lineage>
</organism>